<gene>
    <name evidence="1" type="ORF">EII34_14275</name>
</gene>
<name>A0A3P1T1X9_9ACTN</name>
<evidence type="ECO:0000313" key="1">
    <source>
        <dbReference type="EMBL" id="RRD03451.1"/>
    </source>
</evidence>
<dbReference type="RefSeq" id="WP_124845847.1">
    <property type="nucleotide sequence ID" value="NZ_RQZG01000020.1"/>
</dbReference>
<dbReference type="Proteomes" id="UP000280819">
    <property type="component" value="Unassembled WGS sequence"/>
</dbReference>
<protein>
    <submittedName>
        <fullName evidence="1">Uncharacterized protein</fullName>
    </submittedName>
</protein>
<evidence type="ECO:0000313" key="2">
    <source>
        <dbReference type="Proteomes" id="UP000280819"/>
    </source>
</evidence>
<dbReference type="InterPro" id="IPR046268">
    <property type="entry name" value="DUF6301"/>
</dbReference>
<dbReference type="Pfam" id="PF19818">
    <property type="entry name" value="DUF6301"/>
    <property type="match status" value="1"/>
</dbReference>
<accession>A0A3P1T1X9</accession>
<dbReference type="AlphaFoldDB" id="A0A3P1T1X9"/>
<comment type="caution">
    <text evidence="1">The sequence shown here is derived from an EMBL/GenBank/DDBJ whole genome shotgun (WGS) entry which is preliminary data.</text>
</comment>
<reference evidence="1 2" key="1">
    <citation type="submission" date="2018-11" db="EMBL/GenBank/DDBJ databases">
        <title>Genomes From Bacteria Associated with the Canine Oral Cavity: a Test Case for Automated Genome-Based Taxonomic Assignment.</title>
        <authorList>
            <person name="Coil D.A."/>
            <person name="Jospin G."/>
            <person name="Darling A.E."/>
            <person name="Wallis C."/>
            <person name="Davis I.J."/>
            <person name="Harris S."/>
            <person name="Eisen J.A."/>
            <person name="Holcombe L.J."/>
            <person name="O'Flynn C."/>
        </authorList>
    </citation>
    <scope>NUCLEOTIDE SEQUENCE [LARGE SCALE GENOMIC DNA]</scope>
    <source>
        <strain evidence="1 2">OH887_COT-365</strain>
    </source>
</reference>
<dbReference type="OrthoDB" id="3737287at2"/>
<proteinExistence type="predicted"/>
<dbReference type="EMBL" id="RQZG01000020">
    <property type="protein sequence ID" value="RRD03451.1"/>
    <property type="molecule type" value="Genomic_DNA"/>
</dbReference>
<sequence>MKSIPPDELIEIVQYWINQDWPLTEEQAKQACRNLGWTENEDGDFDTPYDFKINYVLLGVNRKTNQLSRLSFRISDVDLEETAERDTTLNDLYTSFITAFKKTWGKPNTRRMKDYRRASWPNLPNGSRIDLTNAMSSLSCYIYSPEYAEVERYLSQRGL</sequence>
<organism evidence="1 2">
    <name type="scientific">Arachnia propionica</name>
    <dbReference type="NCBI Taxonomy" id="1750"/>
    <lineage>
        <taxon>Bacteria</taxon>
        <taxon>Bacillati</taxon>
        <taxon>Actinomycetota</taxon>
        <taxon>Actinomycetes</taxon>
        <taxon>Propionibacteriales</taxon>
        <taxon>Propionibacteriaceae</taxon>
        <taxon>Arachnia</taxon>
    </lineage>
</organism>